<dbReference type="Pfam" id="PF00004">
    <property type="entry name" value="AAA"/>
    <property type="match status" value="1"/>
</dbReference>
<feature type="domain" description="AAA+ ATPase" evidence="1">
    <location>
        <begin position="183"/>
        <end position="333"/>
    </location>
</feature>
<organism evidence="2 3">
    <name type="scientific">Sphingomonas oligophenolica</name>
    <dbReference type="NCBI Taxonomy" id="301154"/>
    <lineage>
        <taxon>Bacteria</taxon>
        <taxon>Pseudomonadati</taxon>
        <taxon>Pseudomonadota</taxon>
        <taxon>Alphaproteobacteria</taxon>
        <taxon>Sphingomonadales</taxon>
        <taxon>Sphingomonadaceae</taxon>
        <taxon>Sphingomonas</taxon>
    </lineage>
</organism>
<proteinExistence type="predicted"/>
<protein>
    <submittedName>
        <fullName evidence="2">AAA family ATPase</fullName>
    </submittedName>
</protein>
<evidence type="ECO:0000313" key="2">
    <source>
        <dbReference type="EMBL" id="TPG10837.1"/>
    </source>
</evidence>
<dbReference type="Proteomes" id="UP000318413">
    <property type="component" value="Unassembled WGS sequence"/>
</dbReference>
<name>A0A502CCF8_9SPHN</name>
<dbReference type="GO" id="GO:0006515">
    <property type="term" value="P:protein quality control for misfolded or incompletely synthesized proteins"/>
    <property type="evidence" value="ECO:0007669"/>
    <property type="project" value="TreeGrafter"/>
</dbReference>
<dbReference type="GO" id="GO:0016887">
    <property type="term" value="F:ATP hydrolysis activity"/>
    <property type="evidence" value="ECO:0007669"/>
    <property type="project" value="InterPro"/>
</dbReference>
<reference evidence="2 3" key="1">
    <citation type="journal article" date="2019" name="Environ. Microbiol.">
        <title>Species interactions and distinct microbial communities in high Arctic permafrost affected cryosols are associated with the CH4 and CO2 gas fluxes.</title>
        <authorList>
            <person name="Altshuler I."/>
            <person name="Hamel J."/>
            <person name="Turney S."/>
            <person name="Magnuson E."/>
            <person name="Levesque R."/>
            <person name="Greer C."/>
            <person name="Whyte L.G."/>
        </authorList>
    </citation>
    <scope>NUCLEOTIDE SEQUENCE [LARGE SCALE GENOMIC DNA]</scope>
    <source>
        <strain evidence="2 3">S5.1</strain>
    </source>
</reference>
<dbReference type="SMART" id="SM00382">
    <property type="entry name" value="AAA"/>
    <property type="match status" value="1"/>
</dbReference>
<dbReference type="PANTHER" id="PTHR43718">
    <property type="entry name" value="LON PROTEASE"/>
    <property type="match status" value="1"/>
</dbReference>
<accession>A0A502CCF8</accession>
<evidence type="ECO:0000313" key="3">
    <source>
        <dbReference type="Proteomes" id="UP000318413"/>
    </source>
</evidence>
<evidence type="ECO:0000259" key="1">
    <source>
        <dbReference type="SMART" id="SM00382"/>
    </source>
</evidence>
<dbReference type="OrthoDB" id="5297432at2"/>
<dbReference type="InterPro" id="IPR027417">
    <property type="entry name" value="P-loop_NTPase"/>
</dbReference>
<dbReference type="InterPro" id="IPR003959">
    <property type="entry name" value="ATPase_AAA_core"/>
</dbReference>
<dbReference type="InterPro" id="IPR027065">
    <property type="entry name" value="Lon_Prtase"/>
</dbReference>
<dbReference type="EMBL" id="RCZK01000010">
    <property type="protein sequence ID" value="TPG10837.1"/>
    <property type="molecule type" value="Genomic_DNA"/>
</dbReference>
<dbReference type="GO" id="GO:0004176">
    <property type="term" value="F:ATP-dependent peptidase activity"/>
    <property type="evidence" value="ECO:0007669"/>
    <property type="project" value="InterPro"/>
</dbReference>
<dbReference type="GO" id="GO:0004252">
    <property type="term" value="F:serine-type endopeptidase activity"/>
    <property type="evidence" value="ECO:0007669"/>
    <property type="project" value="InterPro"/>
</dbReference>
<sequence length="401" mass="44096">MGTSARISKRGPRRCGSCGCPACRTMTACARPLTRGSSNRMRRRSDYFARRRKGPHWTLFLPAHWRWRRSMTENYYSVMRRYDEDGEPTFRYCIPSTAYIRPCAKIAGDAASDGAGLNSIADRYAALTTELPLAGAAIMGNDASGEIALIARLRAAAPWLEPAIASIERHLLIQNWAGRPWIAWRPLCLVGPPGCGKSYFARLIAEATDAGSGVLDLAGTSDNRTLEGTARGWTSAQPCWPALMMSQARTVNPVLVLEEVEKFAGDGQNGNPLATLLTMIEAETAKHYWDRCLLAEIDLSHICWILTCNDSAMLPAVLRARLDIITVEGPGIEHFDVLYTTIGSNLAKRWGVPAAAIPALPPRAIRVLRATFAQKRSVRSLRQNIEQLMAAAIPRDRGPTH</sequence>
<dbReference type="Gene3D" id="3.40.50.300">
    <property type="entry name" value="P-loop containing nucleotide triphosphate hydrolases"/>
    <property type="match status" value="1"/>
</dbReference>
<keyword evidence="3" id="KW-1185">Reference proteome</keyword>
<dbReference type="SUPFAM" id="SSF52540">
    <property type="entry name" value="P-loop containing nucleoside triphosphate hydrolases"/>
    <property type="match status" value="1"/>
</dbReference>
<comment type="caution">
    <text evidence="2">The sequence shown here is derived from an EMBL/GenBank/DDBJ whole genome shotgun (WGS) entry which is preliminary data.</text>
</comment>
<gene>
    <name evidence="2" type="ORF">EAH84_12210</name>
</gene>
<dbReference type="GO" id="GO:0005524">
    <property type="term" value="F:ATP binding"/>
    <property type="evidence" value="ECO:0007669"/>
    <property type="project" value="InterPro"/>
</dbReference>
<dbReference type="PANTHER" id="PTHR43718:SF2">
    <property type="entry name" value="LON PROTEASE HOMOLOG, MITOCHONDRIAL"/>
    <property type="match status" value="1"/>
</dbReference>
<dbReference type="AlphaFoldDB" id="A0A502CCF8"/>
<dbReference type="InterPro" id="IPR003593">
    <property type="entry name" value="AAA+_ATPase"/>
</dbReference>